<dbReference type="SUPFAM" id="SSF54695">
    <property type="entry name" value="POZ domain"/>
    <property type="match status" value="1"/>
</dbReference>
<dbReference type="InterPro" id="IPR011333">
    <property type="entry name" value="SKP1/BTB/POZ_sf"/>
</dbReference>
<dbReference type="PROSITE" id="PS50097">
    <property type="entry name" value="BTB"/>
    <property type="match status" value="1"/>
</dbReference>
<dbReference type="Pfam" id="PF07534">
    <property type="entry name" value="TLD"/>
    <property type="match status" value="1"/>
</dbReference>
<dbReference type="OrthoDB" id="6359816at2759"/>
<proteinExistence type="predicted"/>
<dbReference type="AlphaFoldDB" id="A0A9W4SKH1"/>
<evidence type="ECO:0000313" key="4">
    <source>
        <dbReference type="Proteomes" id="UP001153678"/>
    </source>
</evidence>
<accession>A0A9W4SKH1</accession>
<reference evidence="3" key="1">
    <citation type="submission" date="2022-08" db="EMBL/GenBank/DDBJ databases">
        <authorList>
            <person name="Kallberg Y."/>
            <person name="Tangrot J."/>
            <person name="Rosling A."/>
        </authorList>
    </citation>
    <scope>NUCLEOTIDE SEQUENCE</scope>
    <source>
        <strain evidence="3">Wild A</strain>
    </source>
</reference>
<dbReference type="SMART" id="SM00225">
    <property type="entry name" value="BTB"/>
    <property type="match status" value="1"/>
</dbReference>
<evidence type="ECO:0000313" key="3">
    <source>
        <dbReference type="EMBL" id="CAI2171604.1"/>
    </source>
</evidence>
<dbReference type="Pfam" id="PF00651">
    <property type="entry name" value="BTB"/>
    <property type="match status" value="1"/>
</dbReference>
<protein>
    <submittedName>
        <fullName evidence="3">16832_t:CDS:1</fullName>
    </submittedName>
</protein>
<gene>
    <name evidence="3" type="ORF">FWILDA_LOCUS5162</name>
</gene>
<dbReference type="Gene3D" id="1.25.40.420">
    <property type="match status" value="1"/>
</dbReference>
<dbReference type="Gene3D" id="3.30.710.10">
    <property type="entry name" value="Potassium Channel Kv1.1, Chain A"/>
    <property type="match status" value="1"/>
</dbReference>
<name>A0A9W4SKH1_9GLOM</name>
<dbReference type="PANTHER" id="PTHR45774">
    <property type="entry name" value="BTB/POZ DOMAIN-CONTAINING"/>
    <property type="match status" value="1"/>
</dbReference>
<sequence length="457" mass="52703">MTLKFHCGLLKDISLMLNDGDDHNVIIQVGENQNTIEFRAHSNILKARSPYFKRVFTSGLVTRSNNMFEIKKTNINPTVFEMILKYIYAGEVDLTDKLGSDIFELLIASDELILEELFNDVQNYLIEELSVWIQKNINEVLPTAFKLTSCKRLQDHCIGLICALPLPFFSSDSFTSLDEKIIYCLLKCDYLQMDEILVWEFLIKWAIEQTPGLGSSREKWTEKSYKDLKVTLNKFIPLIRFRDISSNDFYLKVHPYEAIFPPENYESLLGFYLNHSLSAMTLPSRDKMCQIDSLIIGPNHVAVINNWIKREKGLPYTLLYRGSRDGIKSDVLKNRCYRQSPCLVLVKVRSSPRIFGGYSPIGIYFCTGGQWHRTSGSFIFSFEDSEDDQNMKVSRVTNNNRALYEFYDCAFNFGGGALFMDNDKNLHVNYNLNYQCNLDEFASSYVIKEVEVFKLGG</sequence>
<dbReference type="InterPro" id="IPR000210">
    <property type="entry name" value="BTB/POZ_dom"/>
</dbReference>
<feature type="domain" description="BTB" evidence="1">
    <location>
        <begin position="23"/>
        <end position="96"/>
    </location>
</feature>
<dbReference type="PROSITE" id="PS51886">
    <property type="entry name" value="TLDC"/>
    <property type="match status" value="1"/>
</dbReference>
<comment type="caution">
    <text evidence="3">The sequence shown here is derived from an EMBL/GenBank/DDBJ whole genome shotgun (WGS) entry which is preliminary data.</text>
</comment>
<keyword evidence="4" id="KW-1185">Reference proteome</keyword>
<dbReference type="Proteomes" id="UP001153678">
    <property type="component" value="Unassembled WGS sequence"/>
</dbReference>
<feature type="domain" description="TLDc" evidence="2">
    <location>
        <begin position="294"/>
        <end position="456"/>
    </location>
</feature>
<organism evidence="3 4">
    <name type="scientific">Funneliformis geosporum</name>
    <dbReference type="NCBI Taxonomy" id="1117311"/>
    <lineage>
        <taxon>Eukaryota</taxon>
        <taxon>Fungi</taxon>
        <taxon>Fungi incertae sedis</taxon>
        <taxon>Mucoromycota</taxon>
        <taxon>Glomeromycotina</taxon>
        <taxon>Glomeromycetes</taxon>
        <taxon>Glomerales</taxon>
        <taxon>Glomeraceae</taxon>
        <taxon>Funneliformis</taxon>
    </lineage>
</organism>
<dbReference type="EMBL" id="CAMKVN010000836">
    <property type="protein sequence ID" value="CAI2171604.1"/>
    <property type="molecule type" value="Genomic_DNA"/>
</dbReference>
<dbReference type="PANTHER" id="PTHR45774:SF3">
    <property type="entry name" value="BTB (POZ) DOMAIN-CONTAINING 2B-RELATED"/>
    <property type="match status" value="1"/>
</dbReference>
<dbReference type="CDD" id="cd18186">
    <property type="entry name" value="BTB_POZ_ZBTB_KLHL-like"/>
    <property type="match status" value="1"/>
</dbReference>
<evidence type="ECO:0000259" key="2">
    <source>
        <dbReference type="PROSITE" id="PS51886"/>
    </source>
</evidence>
<dbReference type="InterPro" id="IPR006571">
    <property type="entry name" value="TLDc_dom"/>
</dbReference>
<evidence type="ECO:0000259" key="1">
    <source>
        <dbReference type="PROSITE" id="PS50097"/>
    </source>
</evidence>
<dbReference type="SMART" id="SM00584">
    <property type="entry name" value="TLDc"/>
    <property type="match status" value="1"/>
</dbReference>